<gene>
    <name evidence="2" type="ORF">LR48_Vigan01g103000</name>
</gene>
<evidence type="ECO:0000256" key="1">
    <source>
        <dbReference type="SAM" id="MobiDB-lite"/>
    </source>
</evidence>
<dbReference type="Proteomes" id="UP000053144">
    <property type="component" value="Chromosome 1"/>
</dbReference>
<accession>A0A0L9TLR0</accession>
<dbReference type="Gramene" id="KOM31475">
    <property type="protein sequence ID" value="KOM31475"/>
    <property type="gene ID" value="LR48_Vigan01g103000"/>
</dbReference>
<dbReference type="EMBL" id="CM003371">
    <property type="protein sequence ID" value="KOM31475.1"/>
    <property type="molecule type" value="Genomic_DNA"/>
</dbReference>
<reference evidence="3" key="1">
    <citation type="journal article" date="2015" name="Proc. Natl. Acad. Sci. U.S.A.">
        <title>Genome sequencing of adzuki bean (Vigna angularis) provides insight into high starch and low fat accumulation and domestication.</title>
        <authorList>
            <person name="Yang K."/>
            <person name="Tian Z."/>
            <person name="Chen C."/>
            <person name="Luo L."/>
            <person name="Zhao B."/>
            <person name="Wang Z."/>
            <person name="Yu L."/>
            <person name="Li Y."/>
            <person name="Sun Y."/>
            <person name="Li W."/>
            <person name="Chen Y."/>
            <person name="Li Y."/>
            <person name="Zhang Y."/>
            <person name="Ai D."/>
            <person name="Zhao J."/>
            <person name="Shang C."/>
            <person name="Ma Y."/>
            <person name="Wu B."/>
            <person name="Wang M."/>
            <person name="Gao L."/>
            <person name="Sun D."/>
            <person name="Zhang P."/>
            <person name="Guo F."/>
            <person name="Wang W."/>
            <person name="Li Y."/>
            <person name="Wang J."/>
            <person name="Varshney R.K."/>
            <person name="Wang J."/>
            <person name="Ling H.Q."/>
            <person name="Wan P."/>
        </authorList>
    </citation>
    <scope>NUCLEOTIDE SEQUENCE</scope>
    <source>
        <strain evidence="3">cv. Jingnong 6</strain>
    </source>
</reference>
<dbReference type="AlphaFoldDB" id="A0A0L9TLR0"/>
<sequence length="199" mass="22340">MKFGGVTLQQQERSSPRRAFHFIIQRYLLLQHGTKGGWGFFIIHGGSIASAAAQLFDQPGRLSATSPVLKAPPLIVASFPRSSPVARQLLLSPSQGPRSPSSSLHHHRRAATVELVFGCWKLVSVKFNGVDDGERDEPDERQKMEYDQDERSMNNECSGRAVKREQSGRARRVGHVWERQEVLVLRGTLDRANLGWQLM</sequence>
<proteinExistence type="predicted"/>
<name>A0A0L9TLR0_PHAAN</name>
<feature type="region of interest" description="Disordered" evidence="1">
    <location>
        <begin position="131"/>
        <end position="165"/>
    </location>
</feature>
<evidence type="ECO:0000313" key="3">
    <source>
        <dbReference type="Proteomes" id="UP000053144"/>
    </source>
</evidence>
<organism evidence="2 3">
    <name type="scientific">Phaseolus angularis</name>
    <name type="common">Azuki bean</name>
    <name type="synonym">Vigna angularis</name>
    <dbReference type="NCBI Taxonomy" id="3914"/>
    <lineage>
        <taxon>Eukaryota</taxon>
        <taxon>Viridiplantae</taxon>
        <taxon>Streptophyta</taxon>
        <taxon>Embryophyta</taxon>
        <taxon>Tracheophyta</taxon>
        <taxon>Spermatophyta</taxon>
        <taxon>Magnoliopsida</taxon>
        <taxon>eudicotyledons</taxon>
        <taxon>Gunneridae</taxon>
        <taxon>Pentapetalae</taxon>
        <taxon>rosids</taxon>
        <taxon>fabids</taxon>
        <taxon>Fabales</taxon>
        <taxon>Fabaceae</taxon>
        <taxon>Papilionoideae</taxon>
        <taxon>50 kb inversion clade</taxon>
        <taxon>NPAAA clade</taxon>
        <taxon>indigoferoid/millettioid clade</taxon>
        <taxon>Phaseoleae</taxon>
        <taxon>Vigna</taxon>
    </lineage>
</organism>
<evidence type="ECO:0000313" key="2">
    <source>
        <dbReference type="EMBL" id="KOM31475.1"/>
    </source>
</evidence>
<feature type="compositionally biased region" description="Basic and acidic residues" evidence="1">
    <location>
        <begin position="138"/>
        <end position="153"/>
    </location>
</feature>
<protein>
    <submittedName>
        <fullName evidence="2">Uncharacterized protein</fullName>
    </submittedName>
</protein>